<dbReference type="EMBL" id="GL377309">
    <property type="protein sequence ID" value="EFI94925.1"/>
    <property type="molecule type" value="Genomic_DNA"/>
</dbReference>
<evidence type="ECO:0000313" key="3">
    <source>
        <dbReference type="Proteomes" id="UP000007431"/>
    </source>
</evidence>
<sequence length="210" mass="22955">MDLESDEEEDERWNRRKRQTRRRTGLKRRDEVSSSDEDRASAIAIDEIEDDDEHEALVNGDRPSANADDDPIVDEAHPEAAPQNVYRPPQVQRRASGQHHSFASIDGAASSPELDRAADIAYNKAFDDEHPSDVDGAADAARPADDGHETDLDALTLGYPSDPMSDAGQLLDPHTDDAVRGPHDTHADAMDEDPIEAPPPTQSAPPSPIE</sequence>
<feature type="compositionally biased region" description="Basic residues" evidence="1">
    <location>
        <begin position="14"/>
        <end position="26"/>
    </location>
</feature>
<proteinExistence type="predicted"/>
<keyword evidence="3" id="KW-1185">Reference proteome</keyword>
<reference evidence="2 3" key="1">
    <citation type="journal article" date="2010" name="Nat. Biotechnol.">
        <title>Genome sequence of the model mushroom Schizophyllum commune.</title>
        <authorList>
            <person name="Ohm R.A."/>
            <person name="de Jong J.F."/>
            <person name="Lugones L.G."/>
            <person name="Aerts A."/>
            <person name="Kothe E."/>
            <person name="Stajich J.E."/>
            <person name="de Vries R.P."/>
            <person name="Record E."/>
            <person name="Levasseur A."/>
            <person name="Baker S.E."/>
            <person name="Bartholomew K.A."/>
            <person name="Coutinho P.M."/>
            <person name="Erdmann S."/>
            <person name="Fowler T.J."/>
            <person name="Gathman A.C."/>
            <person name="Lombard V."/>
            <person name="Henrissat B."/>
            <person name="Knabe N."/>
            <person name="Kuees U."/>
            <person name="Lilly W.W."/>
            <person name="Lindquist E."/>
            <person name="Lucas S."/>
            <person name="Magnuson J.K."/>
            <person name="Piumi F."/>
            <person name="Raudaskoski M."/>
            <person name="Salamov A."/>
            <person name="Schmutz J."/>
            <person name="Schwarze F.W.M.R."/>
            <person name="vanKuyk P.A."/>
            <person name="Horton J.S."/>
            <person name="Grigoriev I.V."/>
            <person name="Woesten H.A.B."/>
        </authorList>
    </citation>
    <scope>NUCLEOTIDE SEQUENCE [LARGE SCALE GENOMIC DNA]</scope>
    <source>
        <strain evidence="3">H4-8 / FGSC 9210</strain>
    </source>
</reference>
<feature type="compositionally biased region" description="Acidic residues" evidence="1">
    <location>
        <begin position="1"/>
        <end position="11"/>
    </location>
</feature>
<dbReference type="HOGENOM" id="CLU_1312810_0_0_1"/>
<accession>D8QCG3</accession>
<gene>
    <name evidence="2" type="ORF">SCHCODRAFT_85772</name>
</gene>
<feature type="compositionally biased region" description="Basic and acidic residues" evidence="1">
    <location>
        <begin position="173"/>
        <end position="189"/>
    </location>
</feature>
<name>D8QCG3_SCHCM</name>
<feature type="compositionally biased region" description="Basic and acidic residues" evidence="1">
    <location>
        <begin position="27"/>
        <end position="40"/>
    </location>
</feature>
<feature type="compositionally biased region" description="Basic and acidic residues" evidence="1">
    <location>
        <begin position="142"/>
        <end position="151"/>
    </location>
</feature>
<organism evidence="3">
    <name type="scientific">Schizophyllum commune (strain H4-8 / FGSC 9210)</name>
    <name type="common">Split gill fungus</name>
    <dbReference type="NCBI Taxonomy" id="578458"/>
    <lineage>
        <taxon>Eukaryota</taxon>
        <taxon>Fungi</taxon>
        <taxon>Dikarya</taxon>
        <taxon>Basidiomycota</taxon>
        <taxon>Agaricomycotina</taxon>
        <taxon>Agaricomycetes</taxon>
        <taxon>Agaricomycetidae</taxon>
        <taxon>Agaricales</taxon>
        <taxon>Schizophyllaceae</taxon>
        <taxon>Schizophyllum</taxon>
    </lineage>
</organism>
<feature type="region of interest" description="Disordered" evidence="1">
    <location>
        <begin position="1"/>
        <end position="210"/>
    </location>
</feature>
<dbReference type="Proteomes" id="UP000007431">
    <property type="component" value="Unassembled WGS sequence"/>
</dbReference>
<feature type="compositionally biased region" description="Pro residues" evidence="1">
    <location>
        <begin position="196"/>
        <end position="210"/>
    </location>
</feature>
<protein>
    <submittedName>
        <fullName evidence="2">Expressed protein</fullName>
    </submittedName>
</protein>
<dbReference type="VEuPathDB" id="FungiDB:SCHCODRAFT_02634938"/>
<feature type="non-terminal residue" evidence="2">
    <location>
        <position position="210"/>
    </location>
</feature>
<evidence type="ECO:0000313" key="2">
    <source>
        <dbReference type="EMBL" id="EFI94925.1"/>
    </source>
</evidence>
<dbReference type="AlphaFoldDB" id="D8QCG3"/>
<evidence type="ECO:0000256" key="1">
    <source>
        <dbReference type="SAM" id="MobiDB-lite"/>
    </source>
</evidence>
<dbReference type="InParanoid" id="D8QCG3"/>